<comment type="subcellular location">
    <subcellularLocation>
        <location evidence="1">Cell membrane</location>
        <topology evidence="1">Multi-pass membrane protein</topology>
    </subcellularLocation>
</comment>
<dbReference type="InterPro" id="IPR051125">
    <property type="entry name" value="ABC-4/HrtB_transporter"/>
</dbReference>
<evidence type="ECO:0000259" key="8">
    <source>
        <dbReference type="Pfam" id="PF12704"/>
    </source>
</evidence>
<dbReference type="Pfam" id="PF02687">
    <property type="entry name" value="FtsX"/>
    <property type="match status" value="1"/>
</dbReference>
<reference evidence="9" key="1">
    <citation type="submission" date="2013-01" db="EMBL/GenBank/DDBJ databases">
        <title>Genome draft of Hydrogenophaga taeniospiralis 2K1.</title>
        <authorList>
            <person name="Gomila M."/>
            <person name="Lalucat J."/>
        </authorList>
    </citation>
    <scope>NUCLEOTIDE SEQUENCE</scope>
    <source>
        <strain evidence="9">CCUG 15921</strain>
    </source>
</reference>
<comment type="caution">
    <text evidence="9">The sequence shown here is derived from an EMBL/GenBank/DDBJ whole genome shotgun (WGS) entry which is preliminary data.</text>
</comment>
<dbReference type="GO" id="GO:0005886">
    <property type="term" value="C:plasma membrane"/>
    <property type="evidence" value="ECO:0007669"/>
    <property type="project" value="UniProtKB-SubCell"/>
</dbReference>
<accession>A0A9X4SBV6</accession>
<evidence type="ECO:0000313" key="10">
    <source>
        <dbReference type="Proteomes" id="UP001152876"/>
    </source>
</evidence>
<protein>
    <recommendedName>
        <fullName evidence="11">Multidrug ABC transporter substrate-binding protein</fullName>
    </recommendedName>
</protein>
<feature type="domain" description="MacB-like periplasmic core" evidence="8">
    <location>
        <begin position="18"/>
        <end position="182"/>
    </location>
</feature>
<dbReference type="InterPro" id="IPR003838">
    <property type="entry name" value="ABC3_permease_C"/>
</dbReference>
<feature type="transmembrane region" description="Helical" evidence="6">
    <location>
        <begin position="16"/>
        <end position="38"/>
    </location>
</feature>
<keyword evidence="3 6" id="KW-0812">Transmembrane</keyword>
<feature type="domain" description="ABC3 transporter permease C-terminal" evidence="7">
    <location>
        <begin position="279"/>
        <end position="393"/>
    </location>
</feature>
<evidence type="ECO:0000256" key="3">
    <source>
        <dbReference type="ARBA" id="ARBA00022692"/>
    </source>
</evidence>
<dbReference type="RefSeq" id="WP_068173122.1">
    <property type="nucleotide sequence ID" value="NZ_AOGK01000026.1"/>
</dbReference>
<keyword evidence="5 6" id="KW-0472">Membrane</keyword>
<evidence type="ECO:0000256" key="2">
    <source>
        <dbReference type="ARBA" id="ARBA00022475"/>
    </source>
</evidence>
<evidence type="ECO:0000256" key="1">
    <source>
        <dbReference type="ARBA" id="ARBA00004651"/>
    </source>
</evidence>
<dbReference type="PANTHER" id="PTHR43738">
    <property type="entry name" value="ABC TRANSPORTER, MEMBRANE PROTEIN"/>
    <property type="match status" value="1"/>
</dbReference>
<organism evidence="9 10">
    <name type="scientific">Hydrogenophaga taeniospiralis CCUG 15921</name>
    <dbReference type="NCBI Taxonomy" id="1281780"/>
    <lineage>
        <taxon>Bacteria</taxon>
        <taxon>Pseudomonadati</taxon>
        <taxon>Pseudomonadota</taxon>
        <taxon>Betaproteobacteria</taxon>
        <taxon>Burkholderiales</taxon>
        <taxon>Comamonadaceae</taxon>
        <taxon>Hydrogenophaga</taxon>
    </lineage>
</organism>
<evidence type="ECO:0000256" key="4">
    <source>
        <dbReference type="ARBA" id="ARBA00022989"/>
    </source>
</evidence>
<evidence type="ECO:0000256" key="6">
    <source>
        <dbReference type="SAM" id="Phobius"/>
    </source>
</evidence>
<name>A0A9X4SBV6_9BURK</name>
<keyword evidence="10" id="KW-1185">Reference proteome</keyword>
<dbReference type="Pfam" id="PF12704">
    <property type="entry name" value="MacB_PCD"/>
    <property type="match status" value="1"/>
</dbReference>
<feature type="transmembrane region" description="Helical" evidence="6">
    <location>
        <begin position="277"/>
        <end position="298"/>
    </location>
</feature>
<gene>
    <name evidence="9" type="ORF">H010_21486</name>
</gene>
<proteinExistence type="predicted"/>
<dbReference type="InterPro" id="IPR025857">
    <property type="entry name" value="MacB_PCD"/>
</dbReference>
<evidence type="ECO:0000313" key="9">
    <source>
        <dbReference type="EMBL" id="MDG5977839.1"/>
    </source>
</evidence>
<dbReference type="AlphaFoldDB" id="A0A9X4SBV6"/>
<dbReference type="EMBL" id="AOGK01000026">
    <property type="protein sequence ID" value="MDG5977839.1"/>
    <property type="molecule type" value="Genomic_DNA"/>
</dbReference>
<keyword evidence="2" id="KW-1003">Cell membrane</keyword>
<dbReference type="PANTHER" id="PTHR43738:SF2">
    <property type="entry name" value="ABC TRANSPORTER PERMEASE"/>
    <property type="match status" value="1"/>
</dbReference>
<dbReference type="OrthoDB" id="9784014at2"/>
<sequence length="406" mass="42934">MNVFTLSWRYLWSRPLATLLNLLLLSLGLASMAFVLIAQDQIDRAFERDLAGIDVVVGAKGSPLQLILAGVFHLDVPPGNIPLAEVQALSQHPQVARLIPLSLGDNLQGFRIVGTTPDYPAHYGATLAQGALWARPMDAVLGAQVARATGLQVGQGFVGAHGLGSGGAVHGDSHYAVTGVLAPCGCVLDRLILTATESVWRVHDDMHASDDMDDEDRAAIEADREVTLALIRYRSPIAALSFPRYVNDSTALQAAAPAMEITRLLGMVGVGTRVLRGLGAVLLGVAALSVFIALWSAVRERRADLAMLRMLGAPPWKVGALLLCESFWLAVLACGLGLLAAHGLTALLGGMLMAEQSLAIAGWQWVSTEVWVPVLALGVALVAALVPALGAYRVDVMSLLNSRSFP</sequence>
<evidence type="ECO:0000256" key="5">
    <source>
        <dbReference type="ARBA" id="ARBA00023136"/>
    </source>
</evidence>
<feature type="transmembrane region" description="Helical" evidence="6">
    <location>
        <begin position="318"/>
        <end position="339"/>
    </location>
</feature>
<feature type="transmembrane region" description="Helical" evidence="6">
    <location>
        <begin position="371"/>
        <end position="394"/>
    </location>
</feature>
<evidence type="ECO:0008006" key="11">
    <source>
        <dbReference type="Google" id="ProtNLM"/>
    </source>
</evidence>
<evidence type="ECO:0000259" key="7">
    <source>
        <dbReference type="Pfam" id="PF02687"/>
    </source>
</evidence>
<dbReference type="Proteomes" id="UP001152876">
    <property type="component" value="Unassembled WGS sequence"/>
</dbReference>
<keyword evidence="4 6" id="KW-1133">Transmembrane helix</keyword>